<accession>A0AA36A0G5</accession>
<gene>
    <name evidence="6" type="ORF">LSALG_LOCUS40217</name>
</gene>
<sequence length="168" mass="18970">MQSTEQLVLDLSSPDLRENALLKLSKHPPAIFPRIVGHEAMGIVESVGEGVHEVVEGDNVIPIFLVRRNKQIHRHQWRNFSEYTVVDIAHVTKYVPATPPNRDCLLSCGVSTGVGAVWKTANVEVGSKVAIFGYKCFHSLKVATEFKRNIIPLWYLVEFAWKSWVSFE</sequence>
<dbReference type="InterPro" id="IPR013154">
    <property type="entry name" value="ADH-like_N"/>
</dbReference>
<dbReference type="GO" id="GO:0008270">
    <property type="term" value="F:zinc ion binding"/>
    <property type="evidence" value="ECO:0007669"/>
    <property type="project" value="InterPro"/>
</dbReference>
<organism evidence="6 7">
    <name type="scientific">Lactuca saligna</name>
    <name type="common">Willowleaf lettuce</name>
    <dbReference type="NCBI Taxonomy" id="75948"/>
    <lineage>
        <taxon>Eukaryota</taxon>
        <taxon>Viridiplantae</taxon>
        <taxon>Streptophyta</taxon>
        <taxon>Embryophyta</taxon>
        <taxon>Tracheophyta</taxon>
        <taxon>Spermatophyta</taxon>
        <taxon>Magnoliopsida</taxon>
        <taxon>eudicotyledons</taxon>
        <taxon>Gunneridae</taxon>
        <taxon>Pentapetalae</taxon>
        <taxon>asterids</taxon>
        <taxon>campanulids</taxon>
        <taxon>Asterales</taxon>
        <taxon>Asteraceae</taxon>
        <taxon>Cichorioideae</taxon>
        <taxon>Cichorieae</taxon>
        <taxon>Lactucinae</taxon>
        <taxon>Lactuca</taxon>
    </lineage>
</organism>
<comment type="cofactor">
    <cofactor evidence="1">
        <name>Zn(2+)</name>
        <dbReference type="ChEBI" id="CHEBI:29105"/>
    </cofactor>
</comment>
<dbReference type="Gene3D" id="3.90.180.10">
    <property type="entry name" value="Medium-chain alcohol dehydrogenases, catalytic domain"/>
    <property type="match status" value="2"/>
</dbReference>
<evidence type="ECO:0000256" key="1">
    <source>
        <dbReference type="ARBA" id="ARBA00001947"/>
    </source>
</evidence>
<evidence type="ECO:0000256" key="3">
    <source>
        <dbReference type="ARBA" id="ARBA00022833"/>
    </source>
</evidence>
<evidence type="ECO:0000256" key="2">
    <source>
        <dbReference type="ARBA" id="ARBA00022723"/>
    </source>
</evidence>
<protein>
    <recommendedName>
        <fullName evidence="5">Alcohol dehydrogenase-like N-terminal domain-containing protein</fullName>
    </recommendedName>
</protein>
<evidence type="ECO:0000256" key="4">
    <source>
        <dbReference type="ARBA" id="ARBA00023002"/>
    </source>
</evidence>
<dbReference type="PANTHER" id="PTHR43880">
    <property type="entry name" value="ALCOHOL DEHYDROGENASE"/>
    <property type="match status" value="1"/>
</dbReference>
<keyword evidence="3" id="KW-0862">Zinc</keyword>
<keyword evidence="7" id="KW-1185">Reference proteome</keyword>
<dbReference type="SUPFAM" id="SSF50129">
    <property type="entry name" value="GroES-like"/>
    <property type="match status" value="1"/>
</dbReference>
<evidence type="ECO:0000259" key="5">
    <source>
        <dbReference type="Pfam" id="PF08240"/>
    </source>
</evidence>
<dbReference type="PROSITE" id="PS00059">
    <property type="entry name" value="ADH_ZINC"/>
    <property type="match status" value="1"/>
</dbReference>
<feature type="domain" description="Alcohol dehydrogenase-like N-terminal" evidence="5">
    <location>
        <begin position="30"/>
        <end position="92"/>
    </location>
</feature>
<dbReference type="EMBL" id="OX465085">
    <property type="protein sequence ID" value="CAI9301684.1"/>
    <property type="molecule type" value="Genomic_DNA"/>
</dbReference>
<dbReference type="GO" id="GO:0046294">
    <property type="term" value="P:formaldehyde catabolic process"/>
    <property type="evidence" value="ECO:0007669"/>
    <property type="project" value="TreeGrafter"/>
</dbReference>
<dbReference type="Proteomes" id="UP001177003">
    <property type="component" value="Chromosome 9"/>
</dbReference>
<dbReference type="InterPro" id="IPR002328">
    <property type="entry name" value="ADH_Zn_CS"/>
</dbReference>
<proteinExistence type="predicted"/>
<dbReference type="InterPro" id="IPR011032">
    <property type="entry name" value="GroES-like_sf"/>
</dbReference>
<dbReference type="GO" id="GO:0005829">
    <property type="term" value="C:cytosol"/>
    <property type="evidence" value="ECO:0007669"/>
    <property type="project" value="TreeGrafter"/>
</dbReference>
<reference evidence="6" key="1">
    <citation type="submission" date="2023-04" db="EMBL/GenBank/DDBJ databases">
        <authorList>
            <person name="Vijverberg K."/>
            <person name="Xiong W."/>
            <person name="Schranz E."/>
        </authorList>
    </citation>
    <scope>NUCLEOTIDE SEQUENCE</scope>
</reference>
<evidence type="ECO:0000313" key="7">
    <source>
        <dbReference type="Proteomes" id="UP001177003"/>
    </source>
</evidence>
<dbReference type="AlphaFoldDB" id="A0AA36A0G5"/>
<keyword evidence="4" id="KW-0560">Oxidoreductase</keyword>
<dbReference type="Gene3D" id="3.40.50.720">
    <property type="entry name" value="NAD(P)-binding Rossmann-like Domain"/>
    <property type="match status" value="1"/>
</dbReference>
<keyword evidence="2" id="KW-0479">Metal-binding</keyword>
<dbReference type="Pfam" id="PF08240">
    <property type="entry name" value="ADH_N"/>
    <property type="match status" value="1"/>
</dbReference>
<evidence type="ECO:0000313" key="6">
    <source>
        <dbReference type="EMBL" id="CAI9301684.1"/>
    </source>
</evidence>
<dbReference type="PANTHER" id="PTHR43880:SF7">
    <property type="entry name" value="ALCOHOL DEHYDROGENASE-LIKE 7"/>
    <property type="match status" value="1"/>
</dbReference>
<name>A0AA36A0G5_LACSI</name>
<dbReference type="GO" id="GO:0051903">
    <property type="term" value="F:S-(hydroxymethyl)glutathione dehydrogenase [NAD(P)+] activity"/>
    <property type="evidence" value="ECO:0007669"/>
    <property type="project" value="TreeGrafter"/>
</dbReference>